<dbReference type="Proteomes" id="UP000011715">
    <property type="component" value="Unassembled WGS sequence"/>
</dbReference>
<reference evidence="3" key="5">
    <citation type="submission" date="2015-06" db="UniProtKB">
        <authorList>
            <consortium name="EnsemblFungi"/>
        </authorList>
    </citation>
    <scope>IDENTIFICATION</scope>
    <source>
        <strain evidence="3">ATCC 64411</strain>
    </source>
</reference>
<gene>
    <name evidence="2" type="ORF">MAPG_05366</name>
</gene>
<dbReference type="EMBL" id="GL876969">
    <property type="protein sequence ID" value="KLU86352.1"/>
    <property type="molecule type" value="Genomic_DNA"/>
</dbReference>
<feature type="compositionally biased region" description="Low complexity" evidence="1">
    <location>
        <begin position="198"/>
        <end position="209"/>
    </location>
</feature>
<name>A0A0C4DZ74_MAGP6</name>
<dbReference type="STRING" id="644358.A0A0C4DZ74"/>
<dbReference type="EMBL" id="ADBL01001275">
    <property type="status" value="NOT_ANNOTATED_CDS"/>
    <property type="molecule type" value="Genomic_DNA"/>
</dbReference>
<dbReference type="VEuPathDB" id="FungiDB:MAPG_05366"/>
<feature type="region of interest" description="Disordered" evidence="1">
    <location>
        <begin position="197"/>
        <end position="223"/>
    </location>
</feature>
<keyword evidence="4" id="KW-1185">Reference proteome</keyword>
<evidence type="ECO:0000313" key="4">
    <source>
        <dbReference type="Proteomes" id="UP000011715"/>
    </source>
</evidence>
<organism evidence="3 4">
    <name type="scientific">Magnaporthiopsis poae (strain ATCC 64411 / 73-15)</name>
    <name type="common">Kentucky bluegrass fungus</name>
    <name type="synonym">Magnaporthe poae</name>
    <dbReference type="NCBI Taxonomy" id="644358"/>
    <lineage>
        <taxon>Eukaryota</taxon>
        <taxon>Fungi</taxon>
        <taxon>Dikarya</taxon>
        <taxon>Ascomycota</taxon>
        <taxon>Pezizomycotina</taxon>
        <taxon>Sordariomycetes</taxon>
        <taxon>Sordariomycetidae</taxon>
        <taxon>Magnaporthales</taxon>
        <taxon>Magnaporthaceae</taxon>
        <taxon>Magnaporthiopsis</taxon>
    </lineage>
</organism>
<dbReference type="OrthoDB" id="408631at2759"/>
<evidence type="ECO:0000313" key="2">
    <source>
        <dbReference type="EMBL" id="KLU86352.1"/>
    </source>
</evidence>
<proteinExistence type="predicted"/>
<evidence type="ECO:0000313" key="3">
    <source>
        <dbReference type="EnsemblFungi" id="MAPG_05366T0"/>
    </source>
</evidence>
<reference evidence="2" key="3">
    <citation type="submission" date="2011-03" db="EMBL/GenBank/DDBJ databases">
        <title>Annotation of Magnaporthe poae ATCC 64411.</title>
        <authorList>
            <person name="Ma L.-J."/>
            <person name="Dead R."/>
            <person name="Young S.K."/>
            <person name="Zeng Q."/>
            <person name="Gargeya S."/>
            <person name="Fitzgerald M."/>
            <person name="Haas B."/>
            <person name="Abouelleil A."/>
            <person name="Alvarado L."/>
            <person name="Arachchi H.M."/>
            <person name="Berlin A."/>
            <person name="Brown A."/>
            <person name="Chapman S.B."/>
            <person name="Chen Z."/>
            <person name="Dunbar C."/>
            <person name="Freedman E."/>
            <person name="Gearin G."/>
            <person name="Gellesch M."/>
            <person name="Goldberg J."/>
            <person name="Griggs A."/>
            <person name="Gujja S."/>
            <person name="Heiman D."/>
            <person name="Howarth C."/>
            <person name="Larson L."/>
            <person name="Lui A."/>
            <person name="MacDonald P.J.P."/>
            <person name="Mehta T."/>
            <person name="Montmayeur A."/>
            <person name="Murphy C."/>
            <person name="Neiman D."/>
            <person name="Pearson M."/>
            <person name="Priest M."/>
            <person name="Roberts A."/>
            <person name="Saif S."/>
            <person name="Shea T."/>
            <person name="Shenoy N."/>
            <person name="Sisk P."/>
            <person name="Stolte C."/>
            <person name="Sykes S."/>
            <person name="Yandava C."/>
            <person name="Wortman J."/>
            <person name="Nusbaum C."/>
            <person name="Birren B."/>
        </authorList>
    </citation>
    <scope>NUCLEOTIDE SEQUENCE</scope>
    <source>
        <strain evidence="2">ATCC 64411</strain>
    </source>
</reference>
<reference evidence="4" key="1">
    <citation type="submission" date="2010-05" db="EMBL/GenBank/DDBJ databases">
        <title>The genome sequence of Magnaporthe poae strain ATCC 64411.</title>
        <authorList>
            <person name="Ma L.-J."/>
            <person name="Dead R."/>
            <person name="Young S."/>
            <person name="Zeng Q."/>
            <person name="Koehrsen M."/>
            <person name="Alvarado L."/>
            <person name="Berlin A."/>
            <person name="Chapman S.B."/>
            <person name="Chen Z."/>
            <person name="Freedman E."/>
            <person name="Gellesch M."/>
            <person name="Goldberg J."/>
            <person name="Griggs A."/>
            <person name="Gujja S."/>
            <person name="Heilman E.R."/>
            <person name="Heiman D."/>
            <person name="Hepburn T."/>
            <person name="Howarth C."/>
            <person name="Jen D."/>
            <person name="Larson L."/>
            <person name="Mehta T."/>
            <person name="Neiman D."/>
            <person name="Pearson M."/>
            <person name="Roberts A."/>
            <person name="Saif S."/>
            <person name="Shea T."/>
            <person name="Shenoy N."/>
            <person name="Sisk P."/>
            <person name="Stolte C."/>
            <person name="Sykes S."/>
            <person name="Walk T."/>
            <person name="White J."/>
            <person name="Yandava C."/>
            <person name="Haas B."/>
            <person name="Nusbaum C."/>
            <person name="Birren B."/>
        </authorList>
    </citation>
    <scope>NUCLEOTIDE SEQUENCE [LARGE SCALE GENOMIC DNA]</scope>
    <source>
        <strain evidence="4">ATCC 64411 / 73-15</strain>
    </source>
</reference>
<dbReference type="EnsemblFungi" id="MAPG_05366T0">
    <property type="protein sequence ID" value="MAPG_05366T0"/>
    <property type="gene ID" value="MAPG_05366"/>
</dbReference>
<reference evidence="2" key="2">
    <citation type="submission" date="2010-05" db="EMBL/GenBank/DDBJ databases">
        <title>The Genome Sequence of Magnaporthe poae strain ATCC 64411.</title>
        <authorList>
            <consortium name="The Broad Institute Genome Sequencing Platform"/>
            <consortium name="Broad Institute Genome Sequencing Center for Infectious Disease"/>
            <person name="Ma L.-J."/>
            <person name="Dead R."/>
            <person name="Young S."/>
            <person name="Zeng Q."/>
            <person name="Koehrsen M."/>
            <person name="Alvarado L."/>
            <person name="Berlin A."/>
            <person name="Chapman S.B."/>
            <person name="Chen Z."/>
            <person name="Freedman E."/>
            <person name="Gellesch M."/>
            <person name="Goldberg J."/>
            <person name="Griggs A."/>
            <person name="Gujja S."/>
            <person name="Heilman E.R."/>
            <person name="Heiman D."/>
            <person name="Hepburn T."/>
            <person name="Howarth C."/>
            <person name="Jen D."/>
            <person name="Larson L."/>
            <person name="Mehta T."/>
            <person name="Neiman D."/>
            <person name="Pearson M."/>
            <person name="Roberts A."/>
            <person name="Saif S."/>
            <person name="Shea T."/>
            <person name="Shenoy N."/>
            <person name="Sisk P."/>
            <person name="Stolte C."/>
            <person name="Sykes S."/>
            <person name="Walk T."/>
            <person name="White J."/>
            <person name="Yandava C."/>
            <person name="Haas B."/>
            <person name="Nusbaum C."/>
            <person name="Birren B."/>
        </authorList>
    </citation>
    <scope>NUCLEOTIDE SEQUENCE</scope>
    <source>
        <strain evidence="2">ATCC 64411</strain>
    </source>
</reference>
<reference evidence="3" key="4">
    <citation type="journal article" date="2015" name="G3 (Bethesda)">
        <title>Genome sequences of three phytopathogenic species of the Magnaporthaceae family of fungi.</title>
        <authorList>
            <person name="Okagaki L.H."/>
            <person name="Nunes C.C."/>
            <person name="Sailsbery J."/>
            <person name="Clay B."/>
            <person name="Brown D."/>
            <person name="John T."/>
            <person name="Oh Y."/>
            <person name="Young N."/>
            <person name="Fitzgerald M."/>
            <person name="Haas B.J."/>
            <person name="Zeng Q."/>
            <person name="Young S."/>
            <person name="Adiconis X."/>
            <person name="Fan L."/>
            <person name="Levin J.Z."/>
            <person name="Mitchell T.K."/>
            <person name="Okubara P.A."/>
            <person name="Farman M.L."/>
            <person name="Kohn L.M."/>
            <person name="Birren B."/>
            <person name="Ma L.-J."/>
            <person name="Dean R.A."/>
        </authorList>
    </citation>
    <scope>NUCLEOTIDE SEQUENCE</scope>
    <source>
        <strain evidence="3">ATCC 64411 / 73-15</strain>
    </source>
</reference>
<evidence type="ECO:0000256" key="1">
    <source>
        <dbReference type="SAM" id="MobiDB-lite"/>
    </source>
</evidence>
<accession>A0A0C4DZ74</accession>
<dbReference type="AlphaFoldDB" id="A0A0C4DZ74"/>
<sequence>MPQFRSTIHQSQISNAYRYYENQETDNRKTPEASLCRSLEAAKRGRLSLGIYVLGESSRIHLSSSQSLSGYMVVPMCVFGSKDAFQQPSLPIYDGSGMTLNSGDKKDIRHGPARGVPVGQRSYSPRGRLWQRYHRHGTNPQALTDANKALNGQVTPGSFAVRPAVDGTFFRQLPALELAMGHFFKPGLAVVSHCTDESSPVPVSRPTTTARRRRTQPRAQGSRYPCATAASHATKVTSQRLSAAQVTWCGT</sequence>
<protein>
    <submittedName>
        <fullName evidence="2 3">Uncharacterized protein</fullName>
    </submittedName>
</protein>